<dbReference type="RefSeq" id="WP_169393983.1">
    <property type="nucleotide sequence ID" value="NZ_BAAAJH010000051.1"/>
</dbReference>
<protein>
    <submittedName>
        <fullName evidence="3">Uncharacterized protein</fullName>
    </submittedName>
</protein>
<dbReference type="EMBL" id="JAAXKY010000003">
    <property type="protein sequence ID" value="NMH75909.1"/>
    <property type="molecule type" value="Genomic_DNA"/>
</dbReference>
<reference evidence="3 4" key="1">
    <citation type="submission" date="2020-04" db="EMBL/GenBank/DDBJ databases">
        <authorList>
            <person name="Klaysubun C."/>
            <person name="Duangmal K."/>
            <person name="Lipun K."/>
        </authorList>
    </citation>
    <scope>NUCLEOTIDE SEQUENCE [LARGE SCALE GENOMIC DNA]</scope>
    <source>
        <strain evidence="3 4">JCM 11839</strain>
    </source>
</reference>
<comment type="caution">
    <text evidence="3">The sequence shown here is derived from an EMBL/GenBank/DDBJ whole genome shotgun (WGS) entry which is preliminary data.</text>
</comment>
<feature type="region of interest" description="Disordered" evidence="1">
    <location>
        <begin position="86"/>
        <end position="127"/>
    </location>
</feature>
<evidence type="ECO:0000256" key="1">
    <source>
        <dbReference type="SAM" id="MobiDB-lite"/>
    </source>
</evidence>
<sequence length="235" mass="23259">MSDNDDEELGALFRAAASDPGAPAPRFDHDSVVSASRRATVRRRVAVAGSAVVLLAVAGVGAAVTLPGSLRGDDTTVAAPMLAPAPAAAPGARQDAAPGADARAEGAAPPLGPVGRPLGPGTTECADRQDPALRTLVEEVLPAVRDASEAATTMECRPAGERGVNVEIDDGGATGLLAVQYLPPGTIVALVPGAVSAPTASGGTVIVSSRPAEVGAPAPFEDRLTSVAGFLAPRL</sequence>
<feature type="region of interest" description="Disordered" evidence="1">
    <location>
        <begin position="1"/>
        <end position="29"/>
    </location>
</feature>
<accession>A0ABX1R7N8</accession>
<keyword evidence="2" id="KW-0472">Membrane</keyword>
<gene>
    <name evidence="3" type="ORF">HF577_02145</name>
</gene>
<evidence type="ECO:0000313" key="4">
    <source>
        <dbReference type="Proteomes" id="UP001296706"/>
    </source>
</evidence>
<organism evidence="3 4">
    <name type="scientific">Pseudonocardia xinjiangensis</name>
    <dbReference type="NCBI Taxonomy" id="75289"/>
    <lineage>
        <taxon>Bacteria</taxon>
        <taxon>Bacillati</taxon>
        <taxon>Actinomycetota</taxon>
        <taxon>Actinomycetes</taxon>
        <taxon>Pseudonocardiales</taxon>
        <taxon>Pseudonocardiaceae</taxon>
        <taxon>Pseudonocardia</taxon>
    </lineage>
</organism>
<feature type="transmembrane region" description="Helical" evidence="2">
    <location>
        <begin position="45"/>
        <end position="66"/>
    </location>
</feature>
<evidence type="ECO:0000256" key="2">
    <source>
        <dbReference type="SAM" id="Phobius"/>
    </source>
</evidence>
<feature type="compositionally biased region" description="Low complexity" evidence="1">
    <location>
        <begin position="86"/>
        <end position="121"/>
    </location>
</feature>
<dbReference type="Proteomes" id="UP001296706">
    <property type="component" value="Unassembled WGS sequence"/>
</dbReference>
<evidence type="ECO:0000313" key="3">
    <source>
        <dbReference type="EMBL" id="NMH75909.1"/>
    </source>
</evidence>
<keyword evidence="2" id="KW-0812">Transmembrane</keyword>
<proteinExistence type="predicted"/>
<keyword evidence="2" id="KW-1133">Transmembrane helix</keyword>
<keyword evidence="4" id="KW-1185">Reference proteome</keyword>
<name>A0ABX1R7N8_9PSEU</name>